<dbReference type="PROSITE" id="PS51352">
    <property type="entry name" value="THIOREDOXIN_2"/>
    <property type="match status" value="1"/>
</dbReference>
<dbReference type="PANTHER" id="PTHR42852">
    <property type="entry name" value="THIOL:DISULFIDE INTERCHANGE PROTEIN DSBE"/>
    <property type="match status" value="1"/>
</dbReference>
<evidence type="ECO:0000313" key="3">
    <source>
        <dbReference type="EMBL" id="CCK77039.1"/>
    </source>
</evidence>
<dbReference type="AlphaFoldDB" id="R4YUU1"/>
<dbReference type="PATRIC" id="fig|698738.3.peg.2973"/>
<keyword evidence="1" id="KW-0732">Signal</keyword>
<dbReference type="Proteomes" id="UP000032749">
    <property type="component" value="Chromosome"/>
</dbReference>
<dbReference type="EMBL" id="FO203512">
    <property type="protein sequence ID" value="CCK77039.1"/>
    <property type="molecule type" value="Genomic_DNA"/>
</dbReference>
<dbReference type="GO" id="GO:0016491">
    <property type="term" value="F:oxidoreductase activity"/>
    <property type="evidence" value="ECO:0007669"/>
    <property type="project" value="InterPro"/>
</dbReference>
<gene>
    <name evidence="3" type="ORF">OLEAN_C28630</name>
</gene>
<accession>R4YUU1</accession>
<organism evidence="3 4">
    <name type="scientific">Oleispira antarctica RB-8</name>
    <dbReference type="NCBI Taxonomy" id="698738"/>
    <lineage>
        <taxon>Bacteria</taxon>
        <taxon>Pseudomonadati</taxon>
        <taxon>Pseudomonadota</taxon>
        <taxon>Gammaproteobacteria</taxon>
        <taxon>Oceanospirillales</taxon>
        <taxon>Oceanospirillaceae</taxon>
        <taxon>Oleispira</taxon>
    </lineage>
</organism>
<evidence type="ECO:0000256" key="1">
    <source>
        <dbReference type="SAM" id="SignalP"/>
    </source>
</evidence>
<keyword evidence="4" id="KW-1185">Reference proteome</keyword>
<dbReference type="HOGENOM" id="CLU_042529_11_2_6"/>
<dbReference type="InterPro" id="IPR013766">
    <property type="entry name" value="Thioredoxin_domain"/>
</dbReference>
<dbReference type="PANTHER" id="PTHR42852:SF18">
    <property type="entry name" value="CHROMOSOME UNDETERMINED SCAFFOLD_47, WHOLE GENOME SHOTGUN SEQUENCE"/>
    <property type="match status" value="1"/>
</dbReference>
<name>R4YUU1_OLEAN</name>
<reference evidence="3 4" key="1">
    <citation type="journal article" date="2013" name="Nat. Commun.">
        <title>Genome sequence and functional genomic analysis of the oil-degrading bacterium Oleispira antarctica.</title>
        <authorList>
            <person name="Kube M."/>
            <person name="Chernikova T.N."/>
            <person name="Al-Ramahi Y."/>
            <person name="Beloqui A."/>
            <person name="Lopez-Cortez N."/>
            <person name="Guazzaroni M.E."/>
            <person name="Heipieper H.J."/>
            <person name="Klages S."/>
            <person name="Kotsyurbenko O.R."/>
            <person name="Langer I."/>
            <person name="Nechitaylo T.Y."/>
            <person name="Lunsdorf H."/>
            <person name="Fernandez M."/>
            <person name="Juarez S."/>
            <person name="Ciordia S."/>
            <person name="Singer A."/>
            <person name="Kagan O."/>
            <person name="Egorova O."/>
            <person name="Petit P.A."/>
            <person name="Stogios P."/>
            <person name="Kim Y."/>
            <person name="Tchigvintsev A."/>
            <person name="Flick R."/>
            <person name="Denaro R."/>
            <person name="Genovese M."/>
            <person name="Albar J.P."/>
            <person name="Reva O.N."/>
            <person name="Martinez-Gomariz M."/>
            <person name="Tran H."/>
            <person name="Ferrer M."/>
            <person name="Savchenko A."/>
            <person name="Yakunin A.F."/>
            <person name="Yakimov M.M."/>
            <person name="Golyshina O.V."/>
            <person name="Reinhardt R."/>
            <person name="Golyshin P.N."/>
        </authorList>
    </citation>
    <scope>NUCLEOTIDE SEQUENCE [LARGE SCALE GENOMIC DNA]</scope>
</reference>
<feature type="domain" description="Thioredoxin" evidence="2">
    <location>
        <begin position="27"/>
        <end position="168"/>
    </location>
</feature>
<dbReference type="Pfam" id="PF08534">
    <property type="entry name" value="Redoxin"/>
    <property type="match status" value="1"/>
</dbReference>
<dbReference type="SUPFAM" id="SSF52833">
    <property type="entry name" value="Thioredoxin-like"/>
    <property type="match status" value="1"/>
</dbReference>
<dbReference type="InterPro" id="IPR036249">
    <property type="entry name" value="Thioredoxin-like_sf"/>
</dbReference>
<proteinExistence type="predicted"/>
<protein>
    <submittedName>
        <fullName evidence="3">Thioredoxin-like protein</fullName>
    </submittedName>
</protein>
<dbReference type="InterPro" id="IPR050553">
    <property type="entry name" value="Thioredoxin_ResA/DsbE_sf"/>
</dbReference>
<feature type="chain" id="PRO_5004384014" evidence="1">
    <location>
        <begin position="27"/>
        <end position="171"/>
    </location>
</feature>
<evidence type="ECO:0000313" key="4">
    <source>
        <dbReference type="Proteomes" id="UP000032749"/>
    </source>
</evidence>
<dbReference type="KEGG" id="oai:OLEAN_C28630"/>
<evidence type="ECO:0000259" key="2">
    <source>
        <dbReference type="PROSITE" id="PS51352"/>
    </source>
</evidence>
<dbReference type="Gene3D" id="3.40.30.10">
    <property type="entry name" value="Glutaredoxin"/>
    <property type="match status" value="1"/>
</dbReference>
<dbReference type="CDD" id="cd02966">
    <property type="entry name" value="TlpA_like_family"/>
    <property type="match status" value="1"/>
</dbReference>
<dbReference type="InterPro" id="IPR013740">
    <property type="entry name" value="Redoxin"/>
</dbReference>
<sequence length="171" mass="19317">MISKQLKSLAMFSGLFLALITNNAFAINVGDTAPNFKLPRLETEGSIQLKFYRGKVVYVDFWASWCGPCRLSLPELNKLRKQYRRQGFEVIAINLDEEKDEAMAFLKEFPVAYPTARDVEGTTPDEYGLKGMPTAYLIDRQGKVSWIHEGFKITDAEALSTKIASLLKSKK</sequence>
<dbReference type="STRING" id="698738.OLEAN_C28630"/>
<feature type="signal peptide" evidence="1">
    <location>
        <begin position="1"/>
        <end position="26"/>
    </location>
</feature>